<dbReference type="PANTHER" id="PTHR24220">
    <property type="entry name" value="IMPORT ATP-BINDING PROTEIN"/>
    <property type="match status" value="1"/>
</dbReference>
<dbReference type="GO" id="GO:0022857">
    <property type="term" value="F:transmembrane transporter activity"/>
    <property type="evidence" value="ECO:0007669"/>
    <property type="project" value="TreeGrafter"/>
</dbReference>
<dbReference type="InterPro" id="IPR015854">
    <property type="entry name" value="ABC_transpr_LolD-like"/>
</dbReference>
<name>A0A2T2WKJ3_9FIRM</name>
<evidence type="ECO:0000259" key="4">
    <source>
        <dbReference type="PROSITE" id="PS50893"/>
    </source>
</evidence>
<organism evidence="5 6">
    <name type="scientific">Sulfobacillus benefaciens</name>
    <dbReference type="NCBI Taxonomy" id="453960"/>
    <lineage>
        <taxon>Bacteria</taxon>
        <taxon>Bacillati</taxon>
        <taxon>Bacillota</taxon>
        <taxon>Clostridia</taxon>
        <taxon>Eubacteriales</taxon>
        <taxon>Clostridiales Family XVII. Incertae Sedis</taxon>
        <taxon>Sulfobacillus</taxon>
    </lineage>
</organism>
<protein>
    <recommendedName>
        <fullName evidence="4">ABC transporter domain-containing protein</fullName>
    </recommendedName>
</protein>
<dbReference type="InterPro" id="IPR003593">
    <property type="entry name" value="AAA+_ATPase"/>
</dbReference>
<comment type="caution">
    <text evidence="5">The sequence shown here is derived from an EMBL/GenBank/DDBJ whole genome shotgun (WGS) entry which is preliminary data.</text>
</comment>
<evidence type="ECO:0000313" key="6">
    <source>
        <dbReference type="Proteomes" id="UP000242699"/>
    </source>
</evidence>
<dbReference type="GO" id="GO:0098796">
    <property type="term" value="C:membrane protein complex"/>
    <property type="evidence" value="ECO:0007669"/>
    <property type="project" value="UniProtKB-ARBA"/>
</dbReference>
<dbReference type="PROSITE" id="PS00211">
    <property type="entry name" value="ABC_TRANSPORTER_1"/>
    <property type="match status" value="1"/>
</dbReference>
<dbReference type="Proteomes" id="UP000242699">
    <property type="component" value="Unassembled WGS sequence"/>
</dbReference>
<dbReference type="CDD" id="cd03255">
    <property type="entry name" value="ABC_MJ0796_LolCDE_FtsE"/>
    <property type="match status" value="1"/>
</dbReference>
<reference evidence="5 6" key="1">
    <citation type="journal article" date="2014" name="BMC Genomics">
        <title>Comparison of environmental and isolate Sulfobacillus genomes reveals diverse carbon, sulfur, nitrogen, and hydrogen metabolisms.</title>
        <authorList>
            <person name="Justice N.B."/>
            <person name="Norman A."/>
            <person name="Brown C.T."/>
            <person name="Singh A."/>
            <person name="Thomas B.C."/>
            <person name="Banfield J.F."/>
        </authorList>
    </citation>
    <scope>NUCLEOTIDE SEQUENCE [LARGE SCALE GENOMIC DNA]</scope>
    <source>
        <strain evidence="5">AMDSBA1</strain>
    </source>
</reference>
<dbReference type="GO" id="GO:0005886">
    <property type="term" value="C:plasma membrane"/>
    <property type="evidence" value="ECO:0007669"/>
    <property type="project" value="TreeGrafter"/>
</dbReference>
<dbReference type="InterPro" id="IPR027417">
    <property type="entry name" value="P-loop_NTPase"/>
</dbReference>
<dbReference type="SUPFAM" id="SSF52540">
    <property type="entry name" value="P-loop containing nucleoside triphosphate hydrolases"/>
    <property type="match status" value="1"/>
</dbReference>
<dbReference type="GO" id="GO:0005524">
    <property type="term" value="F:ATP binding"/>
    <property type="evidence" value="ECO:0007669"/>
    <property type="project" value="UniProtKB-KW"/>
</dbReference>
<dbReference type="InterPro" id="IPR017911">
    <property type="entry name" value="MacB-like_ATP-bd"/>
</dbReference>
<sequence length="250" mass="27106">MAVEQNVGSQPLIEVRDLVRTYGEGEATVHALRGIDLSINAREMVALMGPSGSGKSTLMNILGLFDRPSRGSYSLDGQDMTRLSRRQQASYRGRHIAFVFQGIHLLPRLSALANVELPMSYARMPASERRKQAMQALELLGIAHLKDRYPGQMSGGQAQRVAIARAIAPNPLLLLADEPTGALDRKSGALVLQAFQELHANTGVTIVVVTHDPTVSQHAERIVSLEDGQIIDDCPVEDRLIASHSEGGQS</sequence>
<dbReference type="EMBL" id="PXYT01000105">
    <property type="protein sequence ID" value="PSR22736.1"/>
    <property type="molecule type" value="Genomic_DNA"/>
</dbReference>
<accession>A0A2T2WKJ3</accession>
<keyword evidence="1" id="KW-0813">Transport</keyword>
<dbReference type="SMART" id="SM00382">
    <property type="entry name" value="AAA"/>
    <property type="match status" value="1"/>
</dbReference>
<dbReference type="FunFam" id="3.40.50.300:FF:000032">
    <property type="entry name" value="Export ABC transporter ATP-binding protein"/>
    <property type="match status" value="1"/>
</dbReference>
<proteinExistence type="predicted"/>
<feature type="domain" description="ABC transporter" evidence="4">
    <location>
        <begin position="13"/>
        <end position="250"/>
    </location>
</feature>
<dbReference type="Pfam" id="PF00005">
    <property type="entry name" value="ABC_tran"/>
    <property type="match status" value="1"/>
</dbReference>
<dbReference type="PANTHER" id="PTHR24220:SF86">
    <property type="entry name" value="ABC TRANSPORTER ABCH.1"/>
    <property type="match status" value="1"/>
</dbReference>
<dbReference type="GO" id="GO:0016887">
    <property type="term" value="F:ATP hydrolysis activity"/>
    <property type="evidence" value="ECO:0007669"/>
    <property type="project" value="InterPro"/>
</dbReference>
<evidence type="ECO:0000256" key="1">
    <source>
        <dbReference type="ARBA" id="ARBA00022448"/>
    </source>
</evidence>
<evidence type="ECO:0000256" key="3">
    <source>
        <dbReference type="ARBA" id="ARBA00022840"/>
    </source>
</evidence>
<keyword evidence="2" id="KW-0547">Nucleotide-binding</keyword>
<dbReference type="Gene3D" id="3.40.50.300">
    <property type="entry name" value="P-loop containing nucleotide triphosphate hydrolases"/>
    <property type="match status" value="1"/>
</dbReference>
<gene>
    <name evidence="5" type="ORF">C7B43_20590</name>
</gene>
<dbReference type="AlphaFoldDB" id="A0A2T2WKJ3"/>
<keyword evidence="3" id="KW-0067">ATP-binding</keyword>
<dbReference type="InterPro" id="IPR003439">
    <property type="entry name" value="ABC_transporter-like_ATP-bd"/>
</dbReference>
<evidence type="ECO:0000313" key="5">
    <source>
        <dbReference type="EMBL" id="PSR22736.1"/>
    </source>
</evidence>
<dbReference type="InterPro" id="IPR017871">
    <property type="entry name" value="ABC_transporter-like_CS"/>
</dbReference>
<dbReference type="PROSITE" id="PS50893">
    <property type="entry name" value="ABC_TRANSPORTER_2"/>
    <property type="match status" value="1"/>
</dbReference>
<evidence type="ECO:0000256" key="2">
    <source>
        <dbReference type="ARBA" id="ARBA00022741"/>
    </source>
</evidence>